<gene>
    <name evidence="3" type="ordered locus">Fleli_3728</name>
</gene>
<dbReference type="GO" id="GO:0004175">
    <property type="term" value="F:endopeptidase activity"/>
    <property type="evidence" value="ECO:0007669"/>
    <property type="project" value="UniProtKB-ARBA"/>
</dbReference>
<dbReference type="STRING" id="880071.Fleli_3728"/>
<keyword evidence="3" id="KW-0378">Hydrolase</keyword>
<name>I4AQ05_BERLS</name>
<keyword evidence="4" id="KW-1185">Reference proteome</keyword>
<proteinExistence type="predicted"/>
<keyword evidence="1" id="KW-1133">Transmembrane helix</keyword>
<dbReference type="HOGENOM" id="CLU_067776_0_0_10"/>
<dbReference type="Pfam" id="PF02517">
    <property type="entry name" value="Rce1-like"/>
    <property type="match status" value="1"/>
</dbReference>
<protein>
    <submittedName>
        <fullName evidence="3">CAAX amino terminal protease family</fullName>
    </submittedName>
</protein>
<dbReference type="InterPro" id="IPR003675">
    <property type="entry name" value="Rce1/LyrA-like_dom"/>
</dbReference>
<keyword evidence="3" id="KW-0645">Protease</keyword>
<dbReference type="PATRIC" id="fig|880071.3.peg.3733"/>
<dbReference type="GO" id="GO:0006508">
    <property type="term" value="P:proteolysis"/>
    <property type="evidence" value="ECO:0007669"/>
    <property type="project" value="UniProtKB-KW"/>
</dbReference>
<dbReference type="PANTHER" id="PTHR43592">
    <property type="entry name" value="CAAX AMINO TERMINAL PROTEASE"/>
    <property type="match status" value="1"/>
</dbReference>
<dbReference type="Proteomes" id="UP000006054">
    <property type="component" value="Chromosome"/>
</dbReference>
<feature type="transmembrane region" description="Helical" evidence="1">
    <location>
        <begin position="256"/>
        <end position="278"/>
    </location>
</feature>
<feature type="transmembrane region" description="Helical" evidence="1">
    <location>
        <begin position="290"/>
        <end position="312"/>
    </location>
</feature>
<keyword evidence="1" id="KW-0472">Membrane</keyword>
<reference evidence="4" key="1">
    <citation type="submission" date="2012-06" db="EMBL/GenBank/DDBJ databases">
        <title>The complete genome of Flexibacter litoralis DSM 6794.</title>
        <authorList>
            <person name="Lucas S."/>
            <person name="Copeland A."/>
            <person name="Lapidus A."/>
            <person name="Glavina del Rio T."/>
            <person name="Dalin E."/>
            <person name="Tice H."/>
            <person name="Bruce D."/>
            <person name="Goodwin L."/>
            <person name="Pitluck S."/>
            <person name="Peters L."/>
            <person name="Ovchinnikova G."/>
            <person name="Lu M."/>
            <person name="Kyrpides N."/>
            <person name="Mavromatis K."/>
            <person name="Ivanova N."/>
            <person name="Brettin T."/>
            <person name="Detter J.C."/>
            <person name="Han C."/>
            <person name="Larimer F."/>
            <person name="Land M."/>
            <person name="Hauser L."/>
            <person name="Markowitz V."/>
            <person name="Cheng J.-F."/>
            <person name="Hugenholtz P."/>
            <person name="Woyke T."/>
            <person name="Wu D."/>
            <person name="Spring S."/>
            <person name="Lang E."/>
            <person name="Kopitz M."/>
            <person name="Brambilla E."/>
            <person name="Klenk H.-P."/>
            <person name="Eisen J.A."/>
        </authorList>
    </citation>
    <scope>NUCLEOTIDE SEQUENCE [LARGE SCALE GENOMIC DNA]</scope>
    <source>
        <strain evidence="4">ATCC 23117 / DSM 6794 / NBRC 15988 / NCIMB 1366 / Sio-4</strain>
    </source>
</reference>
<dbReference type="eggNOG" id="COG1266">
    <property type="taxonomic scope" value="Bacteria"/>
</dbReference>
<dbReference type="OrthoDB" id="1523022at2"/>
<feature type="transmembrane region" description="Helical" evidence="1">
    <location>
        <begin position="216"/>
        <end position="236"/>
    </location>
</feature>
<feature type="transmembrane region" description="Helical" evidence="1">
    <location>
        <begin position="119"/>
        <end position="141"/>
    </location>
</feature>
<organism evidence="3 4">
    <name type="scientific">Bernardetia litoralis (strain ATCC 23117 / DSM 6794 / NBRC 15988 / NCIMB 1366 / Fx l1 / Sio-4)</name>
    <name type="common">Flexibacter litoralis</name>
    <dbReference type="NCBI Taxonomy" id="880071"/>
    <lineage>
        <taxon>Bacteria</taxon>
        <taxon>Pseudomonadati</taxon>
        <taxon>Bacteroidota</taxon>
        <taxon>Cytophagia</taxon>
        <taxon>Cytophagales</taxon>
        <taxon>Bernardetiaceae</taxon>
        <taxon>Bernardetia</taxon>
    </lineage>
</organism>
<keyword evidence="1" id="KW-0812">Transmembrane</keyword>
<dbReference type="RefSeq" id="WP_014799464.1">
    <property type="nucleotide sequence ID" value="NC_018018.1"/>
</dbReference>
<feature type="transmembrane region" description="Helical" evidence="1">
    <location>
        <begin position="182"/>
        <end position="204"/>
    </location>
</feature>
<feature type="domain" description="CAAX prenyl protease 2/Lysostaphin resistance protein A-like" evidence="2">
    <location>
        <begin position="180"/>
        <end position="268"/>
    </location>
</feature>
<dbReference type="EMBL" id="CP003345">
    <property type="protein sequence ID" value="AFM06040.1"/>
    <property type="molecule type" value="Genomic_DNA"/>
</dbReference>
<evidence type="ECO:0000259" key="2">
    <source>
        <dbReference type="Pfam" id="PF02517"/>
    </source>
</evidence>
<dbReference type="GO" id="GO:0080120">
    <property type="term" value="P:CAAX-box protein maturation"/>
    <property type="evidence" value="ECO:0007669"/>
    <property type="project" value="UniProtKB-ARBA"/>
</dbReference>
<evidence type="ECO:0000256" key="1">
    <source>
        <dbReference type="SAM" id="Phobius"/>
    </source>
</evidence>
<sequence length="325" mass="36649" precursor="true">MKYLFSLLILFVITILTLFASQLIGVFVIGLVYDISLIEFDAVLQNVTSHPELRTAILLLQGLTTQIFGFLAVALFFTKYVYKFNQVNQNSGAVHVMNPKLAQHFLEEPFLQRYKTPALVFLIVFVLAIVAFPAIQLIGALNGAIEFPEFLKGLENWMRTKEDAAQVLTLFMTDFSSPLQTILGFIVIAVLAGLSEEVFFRGVLQPLFQNITKNKHAAIWITAIIFSAIHFQFYGFIPRMLLGALFGYIYIYTNNIAVPIWAHILNNGIALFLALYVDKALLESPQAKEINFILIVVGIVSFVICIGILKFIKKIMEKEVEENLK</sequence>
<feature type="transmembrane region" description="Helical" evidence="1">
    <location>
        <begin position="7"/>
        <end position="33"/>
    </location>
</feature>
<feature type="transmembrane region" description="Helical" evidence="1">
    <location>
        <begin position="53"/>
        <end position="77"/>
    </location>
</feature>
<evidence type="ECO:0000313" key="4">
    <source>
        <dbReference type="Proteomes" id="UP000006054"/>
    </source>
</evidence>
<evidence type="ECO:0000313" key="3">
    <source>
        <dbReference type="EMBL" id="AFM06040.1"/>
    </source>
</evidence>
<dbReference type="AlphaFoldDB" id="I4AQ05"/>
<accession>I4AQ05</accession>
<dbReference type="KEGG" id="fli:Fleli_3728"/>
<dbReference type="PANTHER" id="PTHR43592:SF15">
    <property type="entry name" value="CAAX AMINO TERMINAL PROTEASE FAMILY PROTEIN"/>
    <property type="match status" value="1"/>
</dbReference>